<gene>
    <name evidence="1" type="ORF">HMPREF0971_00434</name>
</gene>
<dbReference type="AlphaFoldDB" id="D1QN98"/>
<evidence type="ECO:0000313" key="1">
    <source>
        <dbReference type="EMBL" id="EFB33155.1"/>
    </source>
</evidence>
<proteinExistence type="predicted"/>
<reference evidence="1 2" key="1">
    <citation type="submission" date="2009-11" db="EMBL/GenBank/DDBJ databases">
        <authorList>
            <person name="Weinstock G."/>
            <person name="Sodergren E."/>
            <person name="Clifton S."/>
            <person name="Fulton L."/>
            <person name="Fulton B."/>
            <person name="Courtney L."/>
            <person name="Fronick C."/>
            <person name="Harrison M."/>
            <person name="Strong C."/>
            <person name="Farmer C."/>
            <person name="Delahaunty K."/>
            <person name="Markovic C."/>
            <person name="Hall O."/>
            <person name="Minx P."/>
            <person name="Tomlinson C."/>
            <person name="Mitreva M."/>
            <person name="Nelson J."/>
            <person name="Hou S."/>
            <person name="Wollam A."/>
            <person name="Pepin K.H."/>
            <person name="Johnson M."/>
            <person name="Bhonagiri V."/>
            <person name="Nash W.E."/>
            <person name="Warren W."/>
            <person name="Chinwalla A."/>
            <person name="Mardis E.R."/>
            <person name="Wilson R.K."/>
        </authorList>
    </citation>
    <scope>NUCLEOTIDE SEQUENCE [LARGE SCALE GENOMIC DNA]</scope>
    <source>
        <strain evidence="1 2">F0302</strain>
    </source>
</reference>
<dbReference type="Proteomes" id="UP000004079">
    <property type="component" value="Unassembled WGS sequence"/>
</dbReference>
<name>D1QN98_9BACT</name>
<protein>
    <submittedName>
        <fullName evidence="1">Uncharacterized protein</fullName>
    </submittedName>
</protein>
<organism evidence="1 2">
    <name type="scientific">Segatella oris F0302</name>
    <dbReference type="NCBI Taxonomy" id="649760"/>
    <lineage>
        <taxon>Bacteria</taxon>
        <taxon>Pseudomonadati</taxon>
        <taxon>Bacteroidota</taxon>
        <taxon>Bacteroidia</taxon>
        <taxon>Bacteroidales</taxon>
        <taxon>Prevotellaceae</taxon>
        <taxon>Segatella</taxon>
    </lineage>
</organism>
<accession>D1QN98</accession>
<dbReference type="STRING" id="649760.HMPREF0971_00434"/>
<dbReference type="HOGENOM" id="CLU_3187406_0_0_10"/>
<sequence>MLSLFLCLSTTRDVKRLKMRIKSYEISISSASNQRVKCVRLQGDMA</sequence>
<dbReference type="EMBL" id="ACUZ02000004">
    <property type="protein sequence ID" value="EFB33155.1"/>
    <property type="molecule type" value="Genomic_DNA"/>
</dbReference>
<evidence type="ECO:0000313" key="2">
    <source>
        <dbReference type="Proteomes" id="UP000004079"/>
    </source>
</evidence>
<comment type="caution">
    <text evidence="1">The sequence shown here is derived from an EMBL/GenBank/DDBJ whole genome shotgun (WGS) entry which is preliminary data.</text>
</comment>